<dbReference type="SUPFAM" id="SSF50630">
    <property type="entry name" value="Acid proteases"/>
    <property type="match status" value="1"/>
</dbReference>
<dbReference type="SUPFAM" id="SSF50156">
    <property type="entry name" value="PDZ domain-like"/>
    <property type="match status" value="1"/>
</dbReference>
<comment type="caution">
    <text evidence="2">The sequence shown here is derived from an EMBL/GenBank/DDBJ whole genome shotgun (WGS) entry which is preliminary data.</text>
</comment>
<organism evidence="2 3">
    <name type="scientific">Sphingomonas cavernae</name>
    <dbReference type="NCBI Taxonomy" id="2320861"/>
    <lineage>
        <taxon>Bacteria</taxon>
        <taxon>Pseudomonadati</taxon>
        <taxon>Pseudomonadota</taxon>
        <taxon>Alphaproteobacteria</taxon>
        <taxon>Sphingomonadales</taxon>
        <taxon>Sphingomonadaceae</taxon>
        <taxon>Sphingomonas</taxon>
    </lineage>
</organism>
<dbReference type="CDD" id="cd05483">
    <property type="entry name" value="retropepsin_like_bacteria"/>
    <property type="match status" value="1"/>
</dbReference>
<sequence length="396" mass="42246">MDQASARCGACRRAGRSERAARAAGDCGMTAVARAAAATPLAPTAGWIACGDGEDTLLTLPARIHGIAAHAVLDSGATRAVLDAGFAARHGLSGVREHRVTALTGEIPASLTQPLDIQVGGMGLPETPALILDLRPIARATRAPIDLVLGHEFFLRSAIDIDPDRGALRFLDNGSENIKHWLPVVQMSDGHFCTTIALKDGLQTDAIIDLGSLAPLYISPDLAIEYDLFKGIRRGSNASTGVEGVAISQLGRLPKLQLADAVFHDVPFAVPPVWCFAAPVVLGLPLLMRFRCYLDFGRRRMQMIPASGLERPFGRDRSGLSVIHVGEQLRVVHVARDSPAARAGLNVGDGIIAINDETINLSSANRRNLGKQPPGTRYVLSILGKGDRELVLEEYY</sequence>
<dbReference type="AlphaFoldDB" id="A0A418WPP7"/>
<name>A0A418WPP7_9SPHN</name>
<dbReference type="Gene3D" id="2.40.70.10">
    <property type="entry name" value="Acid Proteases"/>
    <property type="match status" value="2"/>
</dbReference>
<accession>A0A418WPP7</accession>
<dbReference type="Pfam" id="PF13650">
    <property type="entry name" value="Asp_protease_2"/>
    <property type="match status" value="1"/>
</dbReference>
<dbReference type="PROSITE" id="PS50106">
    <property type="entry name" value="PDZ"/>
    <property type="match status" value="1"/>
</dbReference>
<dbReference type="InterPro" id="IPR034122">
    <property type="entry name" value="Retropepsin-like_bacterial"/>
</dbReference>
<evidence type="ECO:0000313" key="2">
    <source>
        <dbReference type="EMBL" id="RJF93201.1"/>
    </source>
</evidence>
<dbReference type="Pfam" id="PF13180">
    <property type="entry name" value="PDZ_2"/>
    <property type="match status" value="1"/>
</dbReference>
<dbReference type="OrthoDB" id="7547925at2"/>
<dbReference type="Proteomes" id="UP000286100">
    <property type="component" value="Unassembled WGS sequence"/>
</dbReference>
<protein>
    <submittedName>
        <fullName evidence="2">PDZ domain-containing protein</fullName>
    </submittedName>
</protein>
<reference evidence="2 3" key="1">
    <citation type="submission" date="2018-09" db="EMBL/GenBank/DDBJ databases">
        <authorList>
            <person name="Zhu H."/>
        </authorList>
    </citation>
    <scope>NUCLEOTIDE SEQUENCE [LARGE SCALE GENOMIC DNA]</scope>
    <source>
        <strain evidence="2 3">K2R01-6</strain>
    </source>
</reference>
<gene>
    <name evidence="2" type="ORF">D3876_02245</name>
</gene>
<proteinExistence type="predicted"/>
<evidence type="ECO:0000313" key="3">
    <source>
        <dbReference type="Proteomes" id="UP000286100"/>
    </source>
</evidence>
<dbReference type="InterPro" id="IPR036034">
    <property type="entry name" value="PDZ_sf"/>
</dbReference>
<dbReference type="InterPro" id="IPR001478">
    <property type="entry name" value="PDZ"/>
</dbReference>
<keyword evidence="3" id="KW-1185">Reference proteome</keyword>
<feature type="domain" description="PDZ" evidence="1">
    <location>
        <begin position="319"/>
        <end position="359"/>
    </location>
</feature>
<dbReference type="Gene3D" id="2.30.42.10">
    <property type="match status" value="1"/>
</dbReference>
<dbReference type="EMBL" id="QYUM01000002">
    <property type="protein sequence ID" value="RJF93201.1"/>
    <property type="molecule type" value="Genomic_DNA"/>
</dbReference>
<evidence type="ECO:0000259" key="1">
    <source>
        <dbReference type="PROSITE" id="PS50106"/>
    </source>
</evidence>
<dbReference type="SMART" id="SM00228">
    <property type="entry name" value="PDZ"/>
    <property type="match status" value="1"/>
</dbReference>
<dbReference type="InterPro" id="IPR021109">
    <property type="entry name" value="Peptidase_aspartic_dom_sf"/>
</dbReference>